<feature type="domain" description="VanZ-like" evidence="2">
    <location>
        <begin position="17"/>
        <end position="163"/>
    </location>
</feature>
<evidence type="ECO:0000313" key="3">
    <source>
        <dbReference type="EMBL" id="NUU75280.1"/>
    </source>
</evidence>
<dbReference type="Proteomes" id="UP000526125">
    <property type="component" value="Unassembled WGS sequence"/>
</dbReference>
<comment type="caution">
    <text evidence="3">The sequence shown here is derived from an EMBL/GenBank/DDBJ whole genome shotgun (WGS) entry which is preliminary data.</text>
</comment>
<accession>A0A7Y6EVC9</accession>
<protein>
    <submittedName>
        <fullName evidence="3">VanZ family protein</fullName>
    </submittedName>
</protein>
<keyword evidence="1" id="KW-0812">Transmembrane</keyword>
<dbReference type="AlphaFoldDB" id="A0A7Y6EVC9"/>
<dbReference type="Pfam" id="PF04892">
    <property type="entry name" value="VanZ"/>
    <property type="match status" value="1"/>
</dbReference>
<dbReference type="InterPro" id="IPR016747">
    <property type="entry name" value="Phosphotransbutyrylase"/>
</dbReference>
<keyword evidence="1" id="KW-0472">Membrane</keyword>
<keyword evidence="4" id="KW-1185">Reference proteome</keyword>
<dbReference type="PIRSF" id="PIRSF019083">
    <property type="entry name" value="UCP019083_VanZ"/>
    <property type="match status" value="1"/>
</dbReference>
<feature type="transmembrane region" description="Helical" evidence="1">
    <location>
        <begin position="12"/>
        <end position="30"/>
    </location>
</feature>
<keyword evidence="1" id="KW-1133">Transmembrane helix</keyword>
<dbReference type="RefSeq" id="WP_175395113.1">
    <property type="nucleotide sequence ID" value="NZ_JABMCB010000169.1"/>
</dbReference>
<feature type="transmembrane region" description="Helical" evidence="1">
    <location>
        <begin position="146"/>
        <end position="165"/>
    </location>
</feature>
<feature type="transmembrane region" description="Helical" evidence="1">
    <location>
        <begin position="107"/>
        <end position="126"/>
    </location>
</feature>
<reference evidence="3 4" key="1">
    <citation type="submission" date="2020-05" db="EMBL/GenBank/DDBJ databases">
        <title>Genome Sequencing of Type Strains.</title>
        <authorList>
            <person name="Lemaire J.F."/>
            <person name="Inderbitzin P."/>
            <person name="Gregorio O.A."/>
            <person name="Collins S.B."/>
            <person name="Wespe N."/>
            <person name="Knight-Connoni V."/>
        </authorList>
    </citation>
    <scope>NUCLEOTIDE SEQUENCE [LARGE SCALE GENOMIC DNA]</scope>
    <source>
        <strain evidence="3 4">LMG 21957</strain>
    </source>
</reference>
<organism evidence="3 4">
    <name type="scientific">Paenibacillus xylanilyticus</name>
    <dbReference type="NCBI Taxonomy" id="248903"/>
    <lineage>
        <taxon>Bacteria</taxon>
        <taxon>Bacillati</taxon>
        <taxon>Bacillota</taxon>
        <taxon>Bacilli</taxon>
        <taxon>Bacillales</taxon>
        <taxon>Paenibacillaceae</taxon>
        <taxon>Paenibacillus</taxon>
    </lineage>
</organism>
<dbReference type="EMBL" id="JABMCB010000169">
    <property type="protein sequence ID" value="NUU75280.1"/>
    <property type="molecule type" value="Genomic_DNA"/>
</dbReference>
<name>A0A7Y6EVC9_9BACL</name>
<evidence type="ECO:0000313" key="4">
    <source>
        <dbReference type="Proteomes" id="UP000526125"/>
    </source>
</evidence>
<feature type="transmembrane region" description="Helical" evidence="1">
    <location>
        <begin position="81"/>
        <end position="100"/>
    </location>
</feature>
<sequence length="177" mass="20162">MLRKLKPSKGRIIIYSLIAIIWAVFIFTMSSQTYGQQDIQPLLQRHLPISRIEESLSTLEFKYGGESISMRESGAAGLTQFIIRKAAHLFEYTVFSWILFQLFYRGFRLSILYSALIAVVLCFVYAGSDEFHQIFVEGRNPKLADVILDTTGAVLGVSLSSFFGFSKMRKNQRLTIN</sequence>
<dbReference type="InterPro" id="IPR006976">
    <property type="entry name" value="VanZ-like"/>
</dbReference>
<gene>
    <name evidence="3" type="primary">vanZ</name>
    <name evidence="3" type="ORF">HP552_08550</name>
</gene>
<dbReference type="NCBIfam" id="NF037970">
    <property type="entry name" value="vanZ_1"/>
    <property type="match status" value="1"/>
</dbReference>
<evidence type="ECO:0000256" key="1">
    <source>
        <dbReference type="SAM" id="Phobius"/>
    </source>
</evidence>
<proteinExistence type="predicted"/>
<evidence type="ECO:0000259" key="2">
    <source>
        <dbReference type="Pfam" id="PF04892"/>
    </source>
</evidence>